<proteinExistence type="predicted"/>
<reference evidence="1 2" key="1">
    <citation type="submission" date="2018-02" db="EMBL/GenBank/DDBJ databases">
        <title>Comparative analysis of genomes of three Brevibacillus laterosporus strains producers of potent antimicrobials isolated from silage.</title>
        <authorList>
            <person name="Kojic M."/>
            <person name="Miljkovic M."/>
            <person name="Studholme D."/>
            <person name="Filipic B."/>
        </authorList>
    </citation>
    <scope>NUCLEOTIDE SEQUENCE [LARGE SCALE GENOMIC DNA]</scope>
    <source>
        <strain evidence="1 2">BGSP11</strain>
    </source>
</reference>
<dbReference type="AlphaFoldDB" id="A0AAP8U756"/>
<sequence>MEKIQLHELMDIYRLDHGIILEVDKNKSLGNFLSSEYKKKSKKVKGLTQGYELKEEYKGYPKGTIILYDCPVEAKSDIKNFTFELKLSGGSFLGDYLKHRNIYQQIEKIIASYEAE</sequence>
<evidence type="ECO:0000313" key="2">
    <source>
        <dbReference type="Proteomes" id="UP000239759"/>
    </source>
</evidence>
<dbReference type="Proteomes" id="UP000239759">
    <property type="component" value="Unassembled WGS sequence"/>
</dbReference>
<name>A0AAP8U756_BRELA</name>
<dbReference type="EMBL" id="PRKQ01000001">
    <property type="protein sequence ID" value="PPB12958.1"/>
    <property type="molecule type" value="Genomic_DNA"/>
</dbReference>
<evidence type="ECO:0000313" key="1">
    <source>
        <dbReference type="EMBL" id="PPB12958.1"/>
    </source>
</evidence>
<organism evidence="1 2">
    <name type="scientific">Brevibacillus laterosporus</name>
    <name type="common">Bacillus laterosporus</name>
    <dbReference type="NCBI Taxonomy" id="1465"/>
    <lineage>
        <taxon>Bacteria</taxon>
        <taxon>Bacillati</taxon>
        <taxon>Bacillota</taxon>
        <taxon>Bacilli</taxon>
        <taxon>Bacillales</taxon>
        <taxon>Paenibacillaceae</taxon>
        <taxon>Brevibacillus</taxon>
    </lineage>
</organism>
<protein>
    <submittedName>
        <fullName evidence="1">Uncharacterized protein</fullName>
    </submittedName>
</protein>
<dbReference type="RefSeq" id="WP_104030359.1">
    <property type="nucleotide sequence ID" value="NZ_PRKQ01000001.1"/>
</dbReference>
<comment type="caution">
    <text evidence="1">The sequence shown here is derived from an EMBL/GenBank/DDBJ whole genome shotgun (WGS) entry which is preliminary data.</text>
</comment>
<accession>A0AAP8U756</accession>
<gene>
    <name evidence="1" type="ORF">C4A77_00810</name>
</gene>